<dbReference type="KEGG" id="bgz:XH91_09060"/>
<dbReference type="Proteomes" id="UP000288972">
    <property type="component" value="Chromosome"/>
</dbReference>
<keyword evidence="6" id="KW-1185">Reference proteome</keyword>
<dbReference type="Pfam" id="PF03795">
    <property type="entry name" value="YCII"/>
    <property type="match status" value="1"/>
</dbReference>
<evidence type="ECO:0000313" key="3">
    <source>
        <dbReference type="EMBL" id="QAU45491.1"/>
    </source>
</evidence>
<accession>A0AAE6C7I9</accession>
<sequence length="116" mass="12769">MQYLLLIYRNEAQQGQIAPADYQKLLAEYSAYTQSIVQSGHFKAGDGLQPTSTATTVRVREGKTLTTDGPFAETREQLGGYYLVEAKDLNAAIELAARIPGARDGSIEVRPVMIYK</sequence>
<dbReference type="InterPro" id="IPR005545">
    <property type="entry name" value="YCII"/>
</dbReference>
<protein>
    <submittedName>
        <fullName evidence="3">YciI family protein</fullName>
    </submittedName>
</protein>
<comment type="similarity">
    <text evidence="1">Belongs to the YciI family.</text>
</comment>
<organism evidence="3 5">
    <name type="scientific">Bradyrhizobium guangzhouense</name>
    <dbReference type="NCBI Taxonomy" id="1325095"/>
    <lineage>
        <taxon>Bacteria</taxon>
        <taxon>Pseudomonadati</taxon>
        <taxon>Pseudomonadota</taxon>
        <taxon>Alphaproteobacteria</taxon>
        <taxon>Hyphomicrobiales</taxon>
        <taxon>Nitrobacteraceae</taxon>
        <taxon>Bradyrhizobium</taxon>
    </lineage>
</organism>
<dbReference type="EMBL" id="CP030053">
    <property type="protein sequence ID" value="QAU45491.1"/>
    <property type="molecule type" value="Genomic_DNA"/>
</dbReference>
<reference evidence="4 6" key="2">
    <citation type="submission" date="2018-10" db="EMBL/GenBank/DDBJ databases">
        <title>Bradyrhizobium sp. nov., effective nodules isolated from peanut in China.</title>
        <authorList>
            <person name="Li Y."/>
        </authorList>
    </citation>
    <scope>NUCLEOTIDE SEQUENCE [LARGE SCALE GENOMIC DNA]</scope>
    <source>
        <strain evidence="4 6">CCBAU 53426</strain>
    </source>
</reference>
<feature type="domain" description="YCII-related" evidence="2">
    <location>
        <begin position="1"/>
        <end position="113"/>
    </location>
</feature>
<gene>
    <name evidence="4" type="ORF">EAS56_21300</name>
    <name evidence="3" type="ORF">XH91_09060</name>
</gene>
<dbReference type="PANTHER" id="PTHR35174">
    <property type="entry name" value="BLL7171 PROTEIN-RELATED"/>
    <property type="match status" value="1"/>
</dbReference>
<name>A0AAE6C7I9_9BRAD</name>
<evidence type="ECO:0000313" key="6">
    <source>
        <dbReference type="Proteomes" id="UP000290401"/>
    </source>
</evidence>
<dbReference type="Gene3D" id="3.30.70.1060">
    <property type="entry name" value="Dimeric alpha+beta barrel"/>
    <property type="match status" value="1"/>
</dbReference>
<dbReference type="RefSeq" id="WP_128950267.1">
    <property type="nucleotide sequence ID" value="NZ_CP030053.1"/>
</dbReference>
<evidence type="ECO:0000313" key="4">
    <source>
        <dbReference type="EMBL" id="RXH11056.1"/>
    </source>
</evidence>
<evidence type="ECO:0000313" key="5">
    <source>
        <dbReference type="Proteomes" id="UP000288972"/>
    </source>
</evidence>
<dbReference type="Proteomes" id="UP000290401">
    <property type="component" value="Unassembled WGS sequence"/>
</dbReference>
<evidence type="ECO:0000259" key="2">
    <source>
        <dbReference type="Pfam" id="PF03795"/>
    </source>
</evidence>
<dbReference type="EMBL" id="RDQZ01000018">
    <property type="protein sequence ID" value="RXH11056.1"/>
    <property type="molecule type" value="Genomic_DNA"/>
</dbReference>
<dbReference type="SUPFAM" id="SSF54909">
    <property type="entry name" value="Dimeric alpha+beta barrel"/>
    <property type="match status" value="1"/>
</dbReference>
<proteinExistence type="inferred from homology"/>
<reference evidence="3 5" key="1">
    <citation type="submission" date="2018-06" db="EMBL/GenBank/DDBJ databases">
        <title>Comparative genomics of rhizobia nodulating Arachis hypogaea in China.</title>
        <authorList>
            <person name="Li Y."/>
        </authorList>
    </citation>
    <scope>NUCLEOTIDE SEQUENCE [LARGE SCALE GENOMIC DNA]</scope>
    <source>
        <strain evidence="3 5">CCBAU 51670</strain>
    </source>
</reference>
<evidence type="ECO:0000256" key="1">
    <source>
        <dbReference type="ARBA" id="ARBA00007689"/>
    </source>
</evidence>
<dbReference type="AlphaFoldDB" id="A0AAE6C7I9"/>
<dbReference type="PANTHER" id="PTHR35174:SF3">
    <property type="entry name" value="BLL7171 PROTEIN"/>
    <property type="match status" value="1"/>
</dbReference>
<dbReference type="InterPro" id="IPR011008">
    <property type="entry name" value="Dimeric_a/b-barrel"/>
</dbReference>